<keyword evidence="3" id="KW-0812">Transmembrane</keyword>
<accession>A0A4S4G1Y9</accession>
<keyword evidence="3" id="KW-0472">Membrane</keyword>
<dbReference type="RefSeq" id="WP_168770267.1">
    <property type="nucleotide sequence ID" value="NZ_SSTJ01000014.1"/>
</dbReference>
<sequence length="393" mass="42834">MLDAAREARDAESRDRRRSTAGTGGISLFTLGSSRKPRSTPTKGQHIVLPEGGASAQRREKPSAAAFSPQIERKIPGAITAVVIVCVVIALALTVSQTLLQVNVRQTSFRDQLMSQINVVNSCDQTLIPFDKLVMAQYNKNRFSSTAAAPPPSFEELTESYRAVVGDIAPSRTQLEDAIAALEALVPSLSDNKDKEAAHQAITAARARLNMLESGVGIIDESLMATEAFAQTQKGWKKLIDADAAAREATSLLRDMRKENVKASLARSSEAVTLLSEAHSLFSQAHEGYPSLDLQDLIDYAAKREEAQNTAIMADQAYLDRDKEMLEQRNAEYNRLEEEAAALAEKMGDDPAQKVVDLYNASIAENVQSYDAERVKAGNADTFLRDYLGSVNE</sequence>
<feature type="compositionally biased region" description="Basic and acidic residues" evidence="2">
    <location>
        <begin position="1"/>
        <end position="15"/>
    </location>
</feature>
<keyword evidence="1" id="KW-0175">Coiled coil</keyword>
<keyword evidence="3" id="KW-1133">Transmembrane helix</keyword>
<evidence type="ECO:0000313" key="4">
    <source>
        <dbReference type="EMBL" id="THG36552.1"/>
    </source>
</evidence>
<reference evidence="4 5" key="1">
    <citation type="submission" date="2019-04" db="EMBL/GenBank/DDBJ databases">
        <title>Microbes associate with the intestines of laboratory mice.</title>
        <authorList>
            <person name="Navarre W."/>
            <person name="Wong E."/>
            <person name="Huang K.C."/>
            <person name="Tropini C."/>
            <person name="Ng K."/>
            <person name="Yu B."/>
        </authorList>
    </citation>
    <scope>NUCLEOTIDE SEQUENCE [LARGE SCALE GENOMIC DNA]</scope>
    <source>
        <strain evidence="4 5">NM80_B27</strain>
    </source>
</reference>
<evidence type="ECO:0000256" key="1">
    <source>
        <dbReference type="SAM" id="Coils"/>
    </source>
</evidence>
<dbReference type="Proteomes" id="UP000308978">
    <property type="component" value="Unassembled WGS sequence"/>
</dbReference>
<feature type="region of interest" description="Disordered" evidence="2">
    <location>
        <begin position="1"/>
        <end position="65"/>
    </location>
</feature>
<dbReference type="EMBL" id="SSTJ01000014">
    <property type="protein sequence ID" value="THG36552.1"/>
    <property type="molecule type" value="Genomic_DNA"/>
</dbReference>
<evidence type="ECO:0000313" key="5">
    <source>
        <dbReference type="Proteomes" id="UP000308978"/>
    </source>
</evidence>
<gene>
    <name evidence="4" type="ORF">E5986_09470</name>
</gene>
<evidence type="ECO:0000256" key="2">
    <source>
        <dbReference type="SAM" id="MobiDB-lite"/>
    </source>
</evidence>
<evidence type="ECO:0000256" key="3">
    <source>
        <dbReference type="SAM" id="Phobius"/>
    </source>
</evidence>
<comment type="caution">
    <text evidence="4">The sequence shown here is derived from an EMBL/GenBank/DDBJ whole genome shotgun (WGS) entry which is preliminary data.</text>
</comment>
<proteinExistence type="predicted"/>
<protein>
    <submittedName>
        <fullName evidence="4">Uncharacterized protein</fullName>
    </submittedName>
</protein>
<organism evidence="4 5">
    <name type="scientific">Adlercreutzia caecimuris</name>
    <dbReference type="NCBI Taxonomy" id="671266"/>
    <lineage>
        <taxon>Bacteria</taxon>
        <taxon>Bacillati</taxon>
        <taxon>Actinomycetota</taxon>
        <taxon>Coriobacteriia</taxon>
        <taxon>Eggerthellales</taxon>
        <taxon>Eggerthellaceae</taxon>
        <taxon>Adlercreutzia</taxon>
    </lineage>
</organism>
<name>A0A4S4G1Y9_9ACTN</name>
<dbReference type="AlphaFoldDB" id="A0A4S4G1Y9"/>
<feature type="coiled-coil region" evidence="1">
    <location>
        <begin position="319"/>
        <end position="346"/>
    </location>
</feature>
<feature type="transmembrane region" description="Helical" evidence="3">
    <location>
        <begin position="78"/>
        <end position="100"/>
    </location>
</feature>